<evidence type="ECO:0000313" key="3">
    <source>
        <dbReference type="Proteomes" id="UP001302126"/>
    </source>
</evidence>
<reference evidence="2" key="1">
    <citation type="journal article" date="2023" name="Mol. Phylogenet. Evol.">
        <title>Genome-scale phylogeny and comparative genomics of the fungal order Sordariales.</title>
        <authorList>
            <person name="Hensen N."/>
            <person name="Bonometti L."/>
            <person name="Westerberg I."/>
            <person name="Brannstrom I.O."/>
            <person name="Guillou S."/>
            <person name="Cros-Aarteil S."/>
            <person name="Calhoun S."/>
            <person name="Haridas S."/>
            <person name="Kuo A."/>
            <person name="Mondo S."/>
            <person name="Pangilinan J."/>
            <person name="Riley R."/>
            <person name="LaButti K."/>
            <person name="Andreopoulos B."/>
            <person name="Lipzen A."/>
            <person name="Chen C."/>
            <person name="Yan M."/>
            <person name="Daum C."/>
            <person name="Ng V."/>
            <person name="Clum A."/>
            <person name="Steindorff A."/>
            <person name="Ohm R.A."/>
            <person name="Martin F."/>
            <person name="Silar P."/>
            <person name="Natvig D.O."/>
            <person name="Lalanne C."/>
            <person name="Gautier V."/>
            <person name="Ament-Velasquez S.L."/>
            <person name="Kruys A."/>
            <person name="Hutchinson M.I."/>
            <person name="Powell A.J."/>
            <person name="Barry K."/>
            <person name="Miller A.N."/>
            <person name="Grigoriev I.V."/>
            <person name="Debuchy R."/>
            <person name="Gladieux P."/>
            <person name="Hiltunen Thoren M."/>
            <person name="Johannesson H."/>
        </authorList>
    </citation>
    <scope>NUCLEOTIDE SEQUENCE</scope>
    <source>
        <strain evidence="2">PSN309</strain>
    </source>
</reference>
<feature type="signal peptide" evidence="1">
    <location>
        <begin position="1"/>
        <end position="20"/>
    </location>
</feature>
<organism evidence="2 3">
    <name type="scientific">Podospora australis</name>
    <dbReference type="NCBI Taxonomy" id="1536484"/>
    <lineage>
        <taxon>Eukaryota</taxon>
        <taxon>Fungi</taxon>
        <taxon>Dikarya</taxon>
        <taxon>Ascomycota</taxon>
        <taxon>Pezizomycotina</taxon>
        <taxon>Sordariomycetes</taxon>
        <taxon>Sordariomycetidae</taxon>
        <taxon>Sordariales</taxon>
        <taxon>Podosporaceae</taxon>
        <taxon>Podospora</taxon>
    </lineage>
</organism>
<dbReference type="Proteomes" id="UP001302126">
    <property type="component" value="Unassembled WGS sequence"/>
</dbReference>
<proteinExistence type="predicted"/>
<evidence type="ECO:0000313" key="2">
    <source>
        <dbReference type="EMBL" id="KAK4190587.1"/>
    </source>
</evidence>
<reference evidence="2" key="2">
    <citation type="submission" date="2023-05" db="EMBL/GenBank/DDBJ databases">
        <authorList>
            <consortium name="Lawrence Berkeley National Laboratory"/>
            <person name="Steindorff A."/>
            <person name="Hensen N."/>
            <person name="Bonometti L."/>
            <person name="Westerberg I."/>
            <person name="Brannstrom I.O."/>
            <person name="Guillou S."/>
            <person name="Cros-Aarteil S."/>
            <person name="Calhoun S."/>
            <person name="Haridas S."/>
            <person name="Kuo A."/>
            <person name="Mondo S."/>
            <person name="Pangilinan J."/>
            <person name="Riley R."/>
            <person name="Labutti K."/>
            <person name="Andreopoulos B."/>
            <person name="Lipzen A."/>
            <person name="Chen C."/>
            <person name="Yanf M."/>
            <person name="Daum C."/>
            <person name="Ng V."/>
            <person name="Clum A."/>
            <person name="Ohm R."/>
            <person name="Martin F."/>
            <person name="Silar P."/>
            <person name="Natvig D."/>
            <person name="Lalanne C."/>
            <person name="Gautier V."/>
            <person name="Ament-Velasquez S.L."/>
            <person name="Kruys A."/>
            <person name="Hutchinson M.I."/>
            <person name="Powell A.J."/>
            <person name="Barry K."/>
            <person name="Miller A.N."/>
            <person name="Grigoriev I.V."/>
            <person name="Debuchy R."/>
            <person name="Gladieux P."/>
            <person name="Thoren M.H."/>
            <person name="Johannesson H."/>
        </authorList>
    </citation>
    <scope>NUCLEOTIDE SEQUENCE</scope>
    <source>
        <strain evidence="2">PSN309</strain>
    </source>
</reference>
<keyword evidence="1" id="KW-0732">Signal</keyword>
<feature type="chain" id="PRO_5042859966" evidence="1">
    <location>
        <begin position="21"/>
        <end position="81"/>
    </location>
</feature>
<name>A0AAN6X364_9PEZI</name>
<protein>
    <submittedName>
        <fullName evidence="2">Uncharacterized protein</fullName>
    </submittedName>
</protein>
<dbReference type="EMBL" id="MU864365">
    <property type="protein sequence ID" value="KAK4190587.1"/>
    <property type="molecule type" value="Genomic_DNA"/>
</dbReference>
<gene>
    <name evidence="2" type="ORF">QBC35DRAFT_449304</name>
</gene>
<comment type="caution">
    <text evidence="2">The sequence shown here is derived from an EMBL/GenBank/DDBJ whole genome shotgun (WGS) entry which is preliminary data.</text>
</comment>
<keyword evidence="3" id="KW-1185">Reference proteome</keyword>
<dbReference type="AlphaFoldDB" id="A0AAN6X364"/>
<accession>A0AAN6X364</accession>
<sequence length="81" mass="8892">MKSVNILLFAAFAAAAPVSSVETKALNIIDARDGATPVGTDEWFKSKRDGTAPVGTDEYFKRKRDGTTPLGTDEWFKVKRE</sequence>
<evidence type="ECO:0000256" key="1">
    <source>
        <dbReference type="SAM" id="SignalP"/>
    </source>
</evidence>